<evidence type="ECO:0000313" key="2">
    <source>
        <dbReference type="WBParaSite" id="RSKR_0000210700.1"/>
    </source>
</evidence>
<accession>A0AC35TM81</accession>
<sequence>MDIMLSQESNNTKCSQSNSPSLSSDSAVHSPASNSNEPASMEYTDGNRKTVSPSLSSSNKRCYSEDNDQSDDGIEIERSSPPAKQMSLECALEALDSFRANSENSENKFSPNSSFGYRGELKRPDLKGTFRCTICQKIFCHSSSLSRHRMQAHFKSFRCTICNQDVSNNETLRAHMYKQHQISRMFMCKCCNWAFPDKTSLHMHVQAKEEGKAISVPVIGKGNPPSTSTLQNATSHLLGLSNHQTNVNINSTLPSSSSFNSLHGLSNLSASLPLQQAFGLGDQNLFPQLQMMQNSNNNDLINKVKDNIFLTSLMPNLGLQNWFAAAMSAASSQSGFNLSNVENTMNQPIDMEKVFATLHSLEEQNGQDNLSTLETMASNKKNSERDQNGMADTSSSNSSTNSSPAPITMEKNSAKTFFKHEEMGNDIPLNISADDNSHTQQSAQCSGVSPSETNSSISPSTDNGSSTGCYDCGMQKSKFAVVENRCRYLEERMSTLQAETLRYSTRLTVAESSCRQVESDLRSQREQNELLQKKLLECQEKSLAFMQSVDYQSSSSINALLNELIKSTIFQ</sequence>
<organism evidence="1 2">
    <name type="scientific">Rhabditophanes sp. KR3021</name>
    <dbReference type="NCBI Taxonomy" id="114890"/>
    <lineage>
        <taxon>Eukaryota</taxon>
        <taxon>Metazoa</taxon>
        <taxon>Ecdysozoa</taxon>
        <taxon>Nematoda</taxon>
        <taxon>Chromadorea</taxon>
        <taxon>Rhabditida</taxon>
        <taxon>Tylenchina</taxon>
        <taxon>Panagrolaimomorpha</taxon>
        <taxon>Strongyloidoidea</taxon>
        <taxon>Alloionematidae</taxon>
        <taxon>Rhabditophanes</taxon>
    </lineage>
</organism>
<evidence type="ECO:0000313" key="1">
    <source>
        <dbReference type="Proteomes" id="UP000095286"/>
    </source>
</evidence>
<protein>
    <submittedName>
        <fullName evidence="2">C2H2-type domain-containing protein</fullName>
    </submittedName>
</protein>
<dbReference type="Proteomes" id="UP000095286">
    <property type="component" value="Unplaced"/>
</dbReference>
<reference evidence="2" key="1">
    <citation type="submission" date="2016-11" db="UniProtKB">
        <authorList>
            <consortium name="WormBaseParasite"/>
        </authorList>
    </citation>
    <scope>IDENTIFICATION</scope>
    <source>
        <strain evidence="2">KR3021</strain>
    </source>
</reference>
<name>A0AC35TM81_9BILA</name>
<dbReference type="WBParaSite" id="RSKR_0000210700.1">
    <property type="protein sequence ID" value="RSKR_0000210700.1"/>
    <property type="gene ID" value="RSKR_0000210700"/>
</dbReference>
<proteinExistence type="predicted"/>